<protein>
    <recommendedName>
        <fullName evidence="5">RNA polymerase sigma-70 region 2 domain-containing protein</fullName>
    </recommendedName>
</protein>
<keyword evidence="3" id="KW-0238">DNA-binding</keyword>
<gene>
    <name evidence="6" type="ORF">K8U72_11425</name>
</gene>
<dbReference type="AlphaFoldDB" id="A0A921GHZ3"/>
<dbReference type="GO" id="GO:0006352">
    <property type="term" value="P:DNA-templated transcription initiation"/>
    <property type="evidence" value="ECO:0007669"/>
    <property type="project" value="InterPro"/>
</dbReference>
<organism evidence="6 7">
    <name type="scientific">Thermophilibacter provencensis</name>
    <dbReference type="NCBI Taxonomy" id="1852386"/>
    <lineage>
        <taxon>Bacteria</taxon>
        <taxon>Bacillati</taxon>
        <taxon>Actinomycetota</taxon>
        <taxon>Coriobacteriia</taxon>
        <taxon>Coriobacteriales</taxon>
        <taxon>Atopobiaceae</taxon>
        <taxon>Thermophilibacter</taxon>
    </lineage>
</organism>
<evidence type="ECO:0000256" key="2">
    <source>
        <dbReference type="ARBA" id="ARBA00023015"/>
    </source>
</evidence>
<evidence type="ECO:0000313" key="6">
    <source>
        <dbReference type="EMBL" id="HJF46370.1"/>
    </source>
</evidence>
<accession>A0A921GHZ3</accession>
<dbReference type="GO" id="GO:0003677">
    <property type="term" value="F:DNA binding"/>
    <property type="evidence" value="ECO:0007669"/>
    <property type="project" value="UniProtKB-KW"/>
</dbReference>
<reference evidence="6" key="2">
    <citation type="submission" date="2021-09" db="EMBL/GenBank/DDBJ databases">
        <authorList>
            <person name="Gilroy R."/>
        </authorList>
    </citation>
    <scope>NUCLEOTIDE SEQUENCE</scope>
    <source>
        <strain evidence="6">CHK124-7917</strain>
    </source>
</reference>
<dbReference type="EMBL" id="DYWQ01000173">
    <property type="protein sequence ID" value="HJF46370.1"/>
    <property type="molecule type" value="Genomic_DNA"/>
</dbReference>
<dbReference type="HAMAP" id="MF_02064">
    <property type="entry name" value="Sigma70_SigI"/>
    <property type="match status" value="1"/>
</dbReference>
<comment type="caution">
    <text evidence="6">The sequence shown here is derived from an EMBL/GenBank/DDBJ whole genome shotgun (WGS) entry which is preliminary data.</text>
</comment>
<dbReference type="InterPro" id="IPR007627">
    <property type="entry name" value="RNA_pol_sigma70_r2"/>
</dbReference>
<keyword evidence="4" id="KW-0804">Transcription</keyword>
<dbReference type="Pfam" id="PF04542">
    <property type="entry name" value="Sigma70_r2"/>
    <property type="match status" value="1"/>
</dbReference>
<reference evidence="6" key="1">
    <citation type="journal article" date="2021" name="PeerJ">
        <title>Extensive microbial diversity within the chicken gut microbiome revealed by metagenomics and culture.</title>
        <authorList>
            <person name="Gilroy R."/>
            <person name="Ravi A."/>
            <person name="Getino M."/>
            <person name="Pursley I."/>
            <person name="Horton D.L."/>
            <person name="Alikhan N.F."/>
            <person name="Baker D."/>
            <person name="Gharbi K."/>
            <person name="Hall N."/>
            <person name="Watson M."/>
            <person name="Adriaenssens E.M."/>
            <person name="Foster-Nyarko E."/>
            <person name="Jarju S."/>
            <person name="Secka A."/>
            <person name="Antonio M."/>
            <person name="Oren A."/>
            <person name="Chaudhuri R.R."/>
            <person name="La Ragione R."/>
            <person name="Hildebrand F."/>
            <person name="Pallen M.J."/>
        </authorList>
    </citation>
    <scope>NUCLEOTIDE SEQUENCE</scope>
    <source>
        <strain evidence="6">CHK124-7917</strain>
    </source>
</reference>
<dbReference type="GO" id="GO:0003700">
    <property type="term" value="F:DNA-binding transcription factor activity"/>
    <property type="evidence" value="ECO:0007669"/>
    <property type="project" value="InterPro"/>
</dbReference>
<sequence>MRRDKDLAARVRAAKGDSRAADGLVRDYLPFIKAETARFTGRPAREGDDELGIAMFAFHEAVLAYDEARGAFLPLASTSVRNRLIDFRRRERRHAEVTSLDERRGGADDEDDRPLVERLASERDEIGERETRRASRAEIAEFARQLERLGVSLADVAENSPRQQRTLEACRGALAYARGRQELLDGVAETGRLPIAELARGAGVERKTLERHRRYLVALLVAYTNGYDIIRGHLHKIVGPTGGDVR</sequence>
<proteinExistence type="inferred from homology"/>
<dbReference type="InterPro" id="IPR013325">
    <property type="entry name" value="RNA_pol_sigma_r2"/>
</dbReference>
<name>A0A921GHZ3_9ACTN</name>
<dbReference type="SUPFAM" id="SSF88946">
    <property type="entry name" value="Sigma2 domain of RNA polymerase sigma factors"/>
    <property type="match status" value="1"/>
</dbReference>
<evidence type="ECO:0000256" key="1">
    <source>
        <dbReference type="ARBA" id="ARBA00022490"/>
    </source>
</evidence>
<evidence type="ECO:0000259" key="5">
    <source>
        <dbReference type="Pfam" id="PF04542"/>
    </source>
</evidence>
<feature type="domain" description="RNA polymerase sigma-70 region 2" evidence="5">
    <location>
        <begin position="24"/>
        <end position="93"/>
    </location>
</feature>
<evidence type="ECO:0000313" key="7">
    <source>
        <dbReference type="Proteomes" id="UP000697330"/>
    </source>
</evidence>
<dbReference type="InterPro" id="IPR014244">
    <property type="entry name" value="RNA_pol_sigma-I"/>
</dbReference>
<evidence type="ECO:0000256" key="4">
    <source>
        <dbReference type="ARBA" id="ARBA00023163"/>
    </source>
</evidence>
<dbReference type="RefSeq" id="WP_274959847.1">
    <property type="nucleotide sequence ID" value="NZ_DYWQ01000173.1"/>
</dbReference>
<evidence type="ECO:0000256" key="3">
    <source>
        <dbReference type="ARBA" id="ARBA00023125"/>
    </source>
</evidence>
<dbReference type="Proteomes" id="UP000697330">
    <property type="component" value="Unassembled WGS sequence"/>
</dbReference>
<keyword evidence="1" id="KW-0963">Cytoplasm</keyword>
<dbReference type="Gene3D" id="1.10.1740.10">
    <property type="match status" value="1"/>
</dbReference>
<keyword evidence="2" id="KW-0805">Transcription regulation</keyword>